<evidence type="ECO:0000313" key="4">
    <source>
        <dbReference type="EMBL" id="MFD2729800.1"/>
    </source>
</evidence>
<feature type="domain" description="HTH tetR-type" evidence="3">
    <location>
        <begin position="11"/>
        <end position="71"/>
    </location>
</feature>
<dbReference type="EMBL" id="JBHUMO010000059">
    <property type="protein sequence ID" value="MFD2729800.1"/>
    <property type="molecule type" value="Genomic_DNA"/>
</dbReference>
<reference evidence="5" key="1">
    <citation type="journal article" date="2019" name="Int. J. Syst. Evol. Microbiol.">
        <title>The Global Catalogue of Microorganisms (GCM) 10K type strain sequencing project: providing services to taxonomists for standard genome sequencing and annotation.</title>
        <authorList>
            <consortium name="The Broad Institute Genomics Platform"/>
            <consortium name="The Broad Institute Genome Sequencing Center for Infectious Disease"/>
            <person name="Wu L."/>
            <person name="Ma J."/>
        </authorList>
    </citation>
    <scope>NUCLEOTIDE SEQUENCE [LARGE SCALE GENOMIC DNA]</scope>
    <source>
        <strain evidence="5">TISTR 932</strain>
    </source>
</reference>
<sequence>MPKETFFHLTEGKKKRIMKAAEKEFSKHPLKDASISNIVKDAEIPRGSFYQYFEDKEDLYYYYFNNLRKSSFRDLLTTIQQHDGDLFSGFECFSEKMITNVLKDKHASFYRNLFMNMDYHSFNKVSPEMSPSRKLDARIQREQHMKDQQKMWAYIDQSNLKIEDTHELRMLLHMLMHSVFSTIIEAYRHLAEDEHYDVNQSIKDLQRKISWIKSGACQSAHESTVTQENNK</sequence>
<dbReference type="InterPro" id="IPR050624">
    <property type="entry name" value="HTH-type_Tx_Regulator"/>
</dbReference>
<keyword evidence="1 2" id="KW-0238">DNA-binding</keyword>
<dbReference type="PANTHER" id="PTHR43479:SF11">
    <property type="entry name" value="ACREF_ENVCD OPERON REPRESSOR-RELATED"/>
    <property type="match status" value="1"/>
</dbReference>
<evidence type="ECO:0000256" key="2">
    <source>
        <dbReference type="PROSITE-ProRule" id="PRU00335"/>
    </source>
</evidence>
<dbReference type="SUPFAM" id="SSF46689">
    <property type="entry name" value="Homeodomain-like"/>
    <property type="match status" value="1"/>
</dbReference>
<organism evidence="4 5">
    <name type="scientific">Enterococcus camelliae</name>
    <dbReference type="NCBI Taxonomy" id="453959"/>
    <lineage>
        <taxon>Bacteria</taxon>
        <taxon>Bacillati</taxon>
        <taxon>Bacillota</taxon>
        <taxon>Bacilli</taxon>
        <taxon>Lactobacillales</taxon>
        <taxon>Enterococcaceae</taxon>
        <taxon>Enterococcus</taxon>
    </lineage>
</organism>
<feature type="DNA-binding region" description="H-T-H motif" evidence="2">
    <location>
        <begin position="34"/>
        <end position="53"/>
    </location>
</feature>
<name>A0ABW5TMI7_9ENTE</name>
<evidence type="ECO:0000256" key="1">
    <source>
        <dbReference type="ARBA" id="ARBA00023125"/>
    </source>
</evidence>
<comment type="caution">
    <text evidence="4">The sequence shown here is derived from an EMBL/GenBank/DDBJ whole genome shotgun (WGS) entry which is preliminary data.</text>
</comment>
<dbReference type="InterPro" id="IPR009057">
    <property type="entry name" value="Homeodomain-like_sf"/>
</dbReference>
<dbReference type="Proteomes" id="UP001597427">
    <property type="component" value="Unassembled WGS sequence"/>
</dbReference>
<dbReference type="Gene3D" id="1.10.357.10">
    <property type="entry name" value="Tetracycline Repressor, domain 2"/>
    <property type="match status" value="1"/>
</dbReference>
<keyword evidence="5" id="KW-1185">Reference proteome</keyword>
<dbReference type="Pfam" id="PF17924">
    <property type="entry name" value="TetR_C_19"/>
    <property type="match status" value="1"/>
</dbReference>
<protein>
    <submittedName>
        <fullName evidence="4">TetR family transcriptional regulator</fullName>
    </submittedName>
</protein>
<dbReference type="PANTHER" id="PTHR43479">
    <property type="entry name" value="ACREF/ENVCD OPERON REPRESSOR-RELATED"/>
    <property type="match status" value="1"/>
</dbReference>
<evidence type="ECO:0000259" key="3">
    <source>
        <dbReference type="PROSITE" id="PS50977"/>
    </source>
</evidence>
<evidence type="ECO:0000313" key="5">
    <source>
        <dbReference type="Proteomes" id="UP001597427"/>
    </source>
</evidence>
<dbReference type="PROSITE" id="PS50977">
    <property type="entry name" value="HTH_TETR_2"/>
    <property type="match status" value="1"/>
</dbReference>
<gene>
    <name evidence="4" type="ORF">ACFSR0_10270</name>
</gene>
<dbReference type="RefSeq" id="WP_379982491.1">
    <property type="nucleotide sequence ID" value="NZ_JBHUMO010000059.1"/>
</dbReference>
<dbReference type="Pfam" id="PF00440">
    <property type="entry name" value="TetR_N"/>
    <property type="match status" value="1"/>
</dbReference>
<dbReference type="InterPro" id="IPR001647">
    <property type="entry name" value="HTH_TetR"/>
</dbReference>
<proteinExistence type="predicted"/>
<accession>A0ABW5TMI7</accession>